<dbReference type="EMBL" id="JXTB01000418">
    <property type="protein sequence ID" value="PON41319.1"/>
    <property type="molecule type" value="Genomic_DNA"/>
</dbReference>
<dbReference type="PANTHER" id="PTHR36766:SF42">
    <property type="entry name" value="NB-ARC DOMAIN DISEASE RESISTANCE PROTEIN"/>
    <property type="match status" value="1"/>
</dbReference>
<keyword evidence="4" id="KW-1185">Reference proteome</keyword>
<gene>
    <name evidence="3" type="ORF">PanWU01x14_290760</name>
</gene>
<dbReference type="Pfam" id="PF00931">
    <property type="entry name" value="NB-ARC"/>
    <property type="match status" value="1"/>
</dbReference>
<evidence type="ECO:0000313" key="3">
    <source>
        <dbReference type="EMBL" id="PON41319.1"/>
    </source>
</evidence>
<protein>
    <submittedName>
        <fullName evidence="3">NB-ARC domain containing protein</fullName>
    </submittedName>
</protein>
<feature type="domain" description="NB-ARC" evidence="2">
    <location>
        <begin position="63"/>
        <end position="114"/>
    </location>
</feature>
<dbReference type="PANTHER" id="PTHR36766">
    <property type="entry name" value="PLANT BROAD-SPECTRUM MILDEW RESISTANCE PROTEIN RPW8"/>
    <property type="match status" value="1"/>
</dbReference>
<reference evidence="4" key="1">
    <citation type="submission" date="2016-06" db="EMBL/GenBank/DDBJ databases">
        <title>Parallel loss of symbiosis genes in relatives of nitrogen-fixing non-legume Parasponia.</title>
        <authorList>
            <person name="Van Velzen R."/>
            <person name="Holmer R."/>
            <person name="Bu F."/>
            <person name="Rutten L."/>
            <person name="Van Zeijl A."/>
            <person name="Liu W."/>
            <person name="Santuari L."/>
            <person name="Cao Q."/>
            <person name="Sharma T."/>
            <person name="Shen D."/>
            <person name="Roswanjaya Y."/>
            <person name="Wardhani T."/>
            <person name="Kalhor M.S."/>
            <person name="Jansen J."/>
            <person name="Van den Hoogen J."/>
            <person name="Gungor B."/>
            <person name="Hartog M."/>
            <person name="Hontelez J."/>
            <person name="Verver J."/>
            <person name="Yang W.-C."/>
            <person name="Schijlen E."/>
            <person name="Repin R."/>
            <person name="Schilthuizen M."/>
            <person name="Schranz E."/>
            <person name="Heidstra R."/>
            <person name="Miyata K."/>
            <person name="Fedorova E."/>
            <person name="Kohlen W."/>
            <person name="Bisseling T."/>
            <person name="Smit S."/>
            <person name="Geurts R."/>
        </authorList>
    </citation>
    <scope>NUCLEOTIDE SEQUENCE [LARGE SCALE GENOMIC DNA]</scope>
    <source>
        <strain evidence="4">cv. WU1-14</strain>
    </source>
</reference>
<organism evidence="3 4">
    <name type="scientific">Parasponia andersonii</name>
    <name type="common">Sponia andersonii</name>
    <dbReference type="NCBI Taxonomy" id="3476"/>
    <lineage>
        <taxon>Eukaryota</taxon>
        <taxon>Viridiplantae</taxon>
        <taxon>Streptophyta</taxon>
        <taxon>Embryophyta</taxon>
        <taxon>Tracheophyta</taxon>
        <taxon>Spermatophyta</taxon>
        <taxon>Magnoliopsida</taxon>
        <taxon>eudicotyledons</taxon>
        <taxon>Gunneridae</taxon>
        <taxon>Pentapetalae</taxon>
        <taxon>rosids</taxon>
        <taxon>fabids</taxon>
        <taxon>Rosales</taxon>
        <taxon>Cannabaceae</taxon>
        <taxon>Parasponia</taxon>
    </lineage>
</organism>
<dbReference type="SUPFAM" id="SSF52540">
    <property type="entry name" value="P-loop containing nucleoside triphosphate hydrolases"/>
    <property type="match status" value="1"/>
</dbReference>
<dbReference type="InterPro" id="IPR027417">
    <property type="entry name" value="P-loop_NTPase"/>
</dbReference>
<sequence>MSTLHRRKIAKRMKEVGDKLDEIANEHSKFHLRELVGYRRQIQGKEGCQTGSIVTQPQVYGREEDKERIVNFLVNDANNCKDISVYPIIGMGGIGKTILAQLIFNDGRVGENFELKL</sequence>
<evidence type="ECO:0000256" key="1">
    <source>
        <dbReference type="ARBA" id="ARBA00022821"/>
    </source>
</evidence>
<accession>A0A2P5AXR0</accession>
<keyword evidence="1" id="KW-0611">Plant defense</keyword>
<dbReference type="GO" id="GO:0006952">
    <property type="term" value="P:defense response"/>
    <property type="evidence" value="ECO:0007669"/>
    <property type="project" value="UniProtKB-KW"/>
</dbReference>
<dbReference type="InterPro" id="IPR002182">
    <property type="entry name" value="NB-ARC"/>
</dbReference>
<dbReference type="STRING" id="3476.A0A2P5AXR0"/>
<evidence type="ECO:0000313" key="4">
    <source>
        <dbReference type="Proteomes" id="UP000237105"/>
    </source>
</evidence>
<dbReference type="OrthoDB" id="5279713at2759"/>
<dbReference type="Gene3D" id="3.40.50.300">
    <property type="entry name" value="P-loop containing nucleotide triphosphate hydrolases"/>
    <property type="match status" value="1"/>
</dbReference>
<comment type="caution">
    <text evidence="3">The sequence shown here is derived from an EMBL/GenBank/DDBJ whole genome shotgun (WGS) entry which is preliminary data.</text>
</comment>
<name>A0A2P5AXR0_PARAD</name>
<dbReference type="Proteomes" id="UP000237105">
    <property type="component" value="Unassembled WGS sequence"/>
</dbReference>
<proteinExistence type="predicted"/>
<evidence type="ECO:0000259" key="2">
    <source>
        <dbReference type="Pfam" id="PF00931"/>
    </source>
</evidence>
<dbReference type="AlphaFoldDB" id="A0A2P5AXR0"/>
<dbReference type="GO" id="GO:0043531">
    <property type="term" value="F:ADP binding"/>
    <property type="evidence" value="ECO:0007669"/>
    <property type="project" value="InterPro"/>
</dbReference>